<dbReference type="GO" id="GO:0045259">
    <property type="term" value="C:proton-transporting ATP synthase complex"/>
    <property type="evidence" value="ECO:0007669"/>
    <property type="project" value="UniProtKB-KW"/>
</dbReference>
<dbReference type="GO" id="GO:0015986">
    <property type="term" value="P:proton motive force-driven ATP synthesis"/>
    <property type="evidence" value="ECO:0007669"/>
    <property type="project" value="InterPro"/>
</dbReference>
<evidence type="ECO:0000256" key="8">
    <source>
        <dbReference type="ARBA" id="ARBA00022989"/>
    </source>
</evidence>
<geneLocation type="mitochondrion" evidence="14"/>
<evidence type="ECO:0000256" key="1">
    <source>
        <dbReference type="ARBA" id="ARBA00004304"/>
    </source>
</evidence>
<dbReference type="Pfam" id="PF00895">
    <property type="entry name" value="ATP-synt_8"/>
    <property type="match status" value="1"/>
</dbReference>
<evidence type="ECO:0000256" key="13">
    <source>
        <dbReference type="SAM" id="Phobius"/>
    </source>
</evidence>
<dbReference type="RefSeq" id="YP_010155747.1">
    <property type="nucleotide sequence ID" value="NC_057218.1"/>
</dbReference>
<keyword evidence="7 12" id="KW-0375">Hydrogen ion transport</keyword>
<protein>
    <recommendedName>
        <fullName evidence="12">ATP synthase complex subunit 8</fullName>
    </recommendedName>
</protein>
<evidence type="ECO:0000313" key="14">
    <source>
        <dbReference type="EMBL" id="QQY84938.1"/>
    </source>
</evidence>
<keyword evidence="6 12" id="KW-0812">Transmembrane</keyword>
<evidence type="ECO:0000256" key="4">
    <source>
        <dbReference type="ARBA" id="ARBA00022448"/>
    </source>
</evidence>
<organism evidence="14">
    <name type="scientific">Colasposoma dauricum</name>
    <dbReference type="NCBI Taxonomy" id="1301243"/>
    <lineage>
        <taxon>Eukaryota</taxon>
        <taxon>Metazoa</taxon>
        <taxon>Ecdysozoa</taxon>
        <taxon>Arthropoda</taxon>
        <taxon>Hexapoda</taxon>
        <taxon>Insecta</taxon>
        <taxon>Pterygota</taxon>
        <taxon>Neoptera</taxon>
        <taxon>Endopterygota</taxon>
        <taxon>Coleoptera</taxon>
        <taxon>Polyphaga</taxon>
        <taxon>Cucujiformia</taxon>
        <taxon>Chrysomeloidea</taxon>
        <taxon>Chrysomelidae</taxon>
        <taxon>Eumolpinae</taxon>
        <taxon>Colasposoma</taxon>
    </lineage>
</organism>
<feature type="transmembrane region" description="Helical" evidence="13">
    <location>
        <begin position="6"/>
        <end position="25"/>
    </location>
</feature>
<dbReference type="InterPro" id="IPR001421">
    <property type="entry name" value="ATP8_metazoa"/>
</dbReference>
<accession>A0A7U1AQ97</accession>
<dbReference type="AlphaFoldDB" id="A0A7U1AQ97"/>
<dbReference type="EMBL" id="MW354515">
    <property type="protein sequence ID" value="QQY84938.1"/>
    <property type="molecule type" value="Genomic_DNA"/>
</dbReference>
<sequence length="51" mass="6222">MPQMAPISWLTLYFIFILTLFLFLAQNYFTKIDSLEKNSKSIYKSKLNWKW</sequence>
<evidence type="ECO:0000256" key="9">
    <source>
        <dbReference type="ARBA" id="ARBA00023065"/>
    </source>
</evidence>
<proteinExistence type="inferred from homology"/>
<gene>
    <name evidence="14" type="primary">ATP8</name>
</gene>
<comment type="similarity">
    <text evidence="2 12">Belongs to the ATPase protein 8 family.</text>
</comment>
<dbReference type="GO" id="GO:0031966">
    <property type="term" value="C:mitochondrial membrane"/>
    <property type="evidence" value="ECO:0007669"/>
    <property type="project" value="UniProtKB-SubCell"/>
</dbReference>
<reference evidence="14" key="1">
    <citation type="submission" date="2020-12" db="EMBL/GenBank/DDBJ databases">
        <title>The Complete mitochondrial genome of a polyphagous insect: Colasposoma dauricum(Coleoptera: Chrysomelidae: Eumolpinae).</title>
        <authorList>
            <person name="Shen M."/>
            <person name="Fu Y."/>
            <person name="Fu J."/>
            <person name="Xiao Y."/>
        </authorList>
    </citation>
    <scope>NUCLEOTIDE SEQUENCE</scope>
</reference>
<evidence type="ECO:0000256" key="12">
    <source>
        <dbReference type="RuleBase" id="RU003661"/>
    </source>
</evidence>
<keyword evidence="9 12" id="KW-0406">Ion transport</keyword>
<evidence type="ECO:0000256" key="10">
    <source>
        <dbReference type="ARBA" id="ARBA00023128"/>
    </source>
</evidence>
<evidence type="ECO:0000256" key="5">
    <source>
        <dbReference type="ARBA" id="ARBA00022547"/>
    </source>
</evidence>
<keyword evidence="11 13" id="KW-0472">Membrane</keyword>
<dbReference type="GeneID" id="67159246"/>
<evidence type="ECO:0000256" key="2">
    <source>
        <dbReference type="ARBA" id="ARBA00008892"/>
    </source>
</evidence>
<keyword evidence="10 12" id="KW-0496">Mitochondrion</keyword>
<name>A0A7U1AQ97_9CUCU</name>
<keyword evidence="8 13" id="KW-1133">Transmembrane helix</keyword>
<dbReference type="CTD" id="4509"/>
<keyword evidence="4 12" id="KW-0813">Transport</keyword>
<keyword evidence="5 12" id="KW-0138">CF(0)</keyword>
<evidence type="ECO:0000256" key="11">
    <source>
        <dbReference type="ARBA" id="ARBA00023136"/>
    </source>
</evidence>
<evidence type="ECO:0000256" key="3">
    <source>
        <dbReference type="ARBA" id="ARBA00011291"/>
    </source>
</evidence>
<evidence type="ECO:0000256" key="6">
    <source>
        <dbReference type="ARBA" id="ARBA00022692"/>
    </source>
</evidence>
<evidence type="ECO:0000256" key="7">
    <source>
        <dbReference type="ARBA" id="ARBA00022781"/>
    </source>
</evidence>
<comment type="subcellular location">
    <subcellularLocation>
        <location evidence="1 12">Mitochondrion membrane</location>
        <topology evidence="1 12">Single-pass membrane protein</topology>
    </subcellularLocation>
</comment>
<dbReference type="GO" id="GO:0015078">
    <property type="term" value="F:proton transmembrane transporter activity"/>
    <property type="evidence" value="ECO:0007669"/>
    <property type="project" value="InterPro"/>
</dbReference>
<comment type="subunit">
    <text evidence="3">F-type ATPases have 2 components, CF(1) - the catalytic core - and CF(0) - the membrane proton channel.</text>
</comment>